<gene>
    <name evidence="12" type="primary">rdgB</name>
    <name evidence="12" type="ORF">ENO34_01570</name>
</gene>
<dbReference type="SUPFAM" id="SSF52972">
    <property type="entry name" value="ITPase-like"/>
    <property type="match status" value="1"/>
</dbReference>
<comment type="similarity">
    <text evidence="1 10 11">Belongs to the HAM1 NTPase family.</text>
</comment>
<dbReference type="InterPro" id="IPR020922">
    <property type="entry name" value="dITP/XTP_pyrophosphatase"/>
</dbReference>
<dbReference type="GO" id="GO:0017111">
    <property type="term" value="F:ribonucleoside triphosphate phosphatase activity"/>
    <property type="evidence" value="ECO:0007669"/>
    <property type="project" value="InterPro"/>
</dbReference>
<evidence type="ECO:0000256" key="3">
    <source>
        <dbReference type="ARBA" id="ARBA00022723"/>
    </source>
</evidence>
<keyword evidence="6 10" id="KW-0460">Magnesium</keyword>
<dbReference type="FunFam" id="3.90.950.10:FF:000001">
    <property type="entry name" value="dITP/XTP pyrophosphatase"/>
    <property type="match status" value="1"/>
</dbReference>
<dbReference type="GO" id="GO:0046872">
    <property type="term" value="F:metal ion binding"/>
    <property type="evidence" value="ECO:0007669"/>
    <property type="project" value="UniProtKB-KW"/>
</dbReference>
<dbReference type="GO" id="GO:0009146">
    <property type="term" value="P:purine nucleoside triphosphate catabolic process"/>
    <property type="evidence" value="ECO:0007669"/>
    <property type="project" value="UniProtKB-UniRule"/>
</dbReference>
<feature type="binding site" evidence="10">
    <location>
        <begin position="189"/>
        <end position="190"/>
    </location>
    <ligand>
        <name>substrate</name>
    </ligand>
</feature>
<feature type="binding site" evidence="10">
    <location>
        <position position="70"/>
    </location>
    <ligand>
        <name>substrate</name>
    </ligand>
</feature>
<name>A0A831YAL6_9AQUI</name>
<dbReference type="InterPro" id="IPR002637">
    <property type="entry name" value="RdgB/HAM1"/>
</dbReference>
<evidence type="ECO:0000256" key="10">
    <source>
        <dbReference type="HAMAP-Rule" id="MF_01405"/>
    </source>
</evidence>
<keyword evidence="3 10" id="KW-0479">Metal-binding</keyword>
<evidence type="ECO:0000256" key="6">
    <source>
        <dbReference type="ARBA" id="ARBA00022842"/>
    </source>
</evidence>
<keyword evidence="7 10" id="KW-0546">Nucleotide metabolism</keyword>
<dbReference type="CDD" id="cd00515">
    <property type="entry name" value="HAM1"/>
    <property type="match status" value="1"/>
</dbReference>
<evidence type="ECO:0000256" key="2">
    <source>
        <dbReference type="ARBA" id="ARBA00011738"/>
    </source>
</evidence>
<comment type="catalytic activity">
    <reaction evidence="9 10">
        <text>XTP + H2O = XMP + diphosphate + H(+)</text>
        <dbReference type="Rhea" id="RHEA:28610"/>
        <dbReference type="ChEBI" id="CHEBI:15377"/>
        <dbReference type="ChEBI" id="CHEBI:15378"/>
        <dbReference type="ChEBI" id="CHEBI:33019"/>
        <dbReference type="ChEBI" id="CHEBI:57464"/>
        <dbReference type="ChEBI" id="CHEBI:61314"/>
        <dbReference type="EC" id="3.6.1.66"/>
    </reaction>
</comment>
<evidence type="ECO:0000256" key="5">
    <source>
        <dbReference type="ARBA" id="ARBA00022801"/>
    </source>
</evidence>
<evidence type="ECO:0000256" key="1">
    <source>
        <dbReference type="ARBA" id="ARBA00008023"/>
    </source>
</evidence>
<dbReference type="GO" id="GO:0036222">
    <property type="term" value="F:XTP diphosphatase activity"/>
    <property type="evidence" value="ECO:0007669"/>
    <property type="project" value="UniProtKB-UniRule"/>
</dbReference>
<organism evidence="12">
    <name type="scientific">Sulfurihydrogenibium azorense</name>
    <dbReference type="NCBI Taxonomy" id="309806"/>
    <lineage>
        <taxon>Bacteria</taxon>
        <taxon>Pseudomonadati</taxon>
        <taxon>Aquificota</taxon>
        <taxon>Aquificia</taxon>
        <taxon>Aquificales</taxon>
        <taxon>Hydrogenothermaceae</taxon>
        <taxon>Sulfurihydrogenibium</taxon>
    </lineage>
</organism>
<comment type="subunit">
    <text evidence="2 10">Homodimer.</text>
</comment>
<evidence type="ECO:0000256" key="9">
    <source>
        <dbReference type="ARBA" id="ARBA00052017"/>
    </source>
</evidence>
<dbReference type="Gene3D" id="3.90.950.10">
    <property type="match status" value="1"/>
</dbReference>
<comment type="catalytic activity">
    <reaction evidence="8 10">
        <text>dITP + H2O = dIMP + diphosphate + H(+)</text>
        <dbReference type="Rhea" id="RHEA:28342"/>
        <dbReference type="ChEBI" id="CHEBI:15377"/>
        <dbReference type="ChEBI" id="CHEBI:15378"/>
        <dbReference type="ChEBI" id="CHEBI:33019"/>
        <dbReference type="ChEBI" id="CHEBI:61194"/>
        <dbReference type="ChEBI" id="CHEBI:61382"/>
        <dbReference type="EC" id="3.6.1.66"/>
    </reaction>
</comment>
<dbReference type="PANTHER" id="PTHR11067">
    <property type="entry name" value="INOSINE TRIPHOSPHATE PYROPHOSPHATASE/HAM1 PROTEIN"/>
    <property type="match status" value="1"/>
</dbReference>
<feature type="binding site" evidence="10">
    <location>
        <position position="40"/>
    </location>
    <ligand>
        <name>Mg(2+)</name>
        <dbReference type="ChEBI" id="CHEBI:18420"/>
    </ligand>
</feature>
<dbReference type="GO" id="GO:0035870">
    <property type="term" value="F:dITP diphosphatase activity"/>
    <property type="evidence" value="ECO:0007669"/>
    <property type="project" value="UniProtKB-UniRule"/>
</dbReference>
<evidence type="ECO:0000313" key="12">
    <source>
        <dbReference type="EMBL" id="HEV09070.1"/>
    </source>
</evidence>
<dbReference type="PANTHER" id="PTHR11067:SF9">
    <property type="entry name" value="INOSINE TRIPHOSPHATE PYROPHOSPHATASE"/>
    <property type="match status" value="1"/>
</dbReference>
<comment type="cofactor">
    <cofactor evidence="10">
        <name>Mg(2+)</name>
        <dbReference type="ChEBI" id="CHEBI:18420"/>
    </cofactor>
    <text evidence="10">Binds 1 Mg(2+) ion per subunit.</text>
</comment>
<feature type="binding site" evidence="10">
    <location>
        <begin position="7"/>
        <end position="12"/>
    </location>
    <ligand>
        <name>substrate</name>
    </ligand>
</feature>
<dbReference type="NCBIfam" id="NF011399">
    <property type="entry name" value="PRK14824.1"/>
    <property type="match status" value="1"/>
</dbReference>
<proteinExistence type="inferred from homology"/>
<dbReference type="Pfam" id="PF01725">
    <property type="entry name" value="Ham1p_like"/>
    <property type="match status" value="1"/>
</dbReference>
<dbReference type="NCBIfam" id="TIGR00042">
    <property type="entry name" value="RdgB/HAM1 family non-canonical purine NTP pyrophosphatase"/>
    <property type="match status" value="1"/>
</dbReference>
<protein>
    <recommendedName>
        <fullName evidence="10">dITP/XTP pyrophosphatase</fullName>
        <ecNumber evidence="10">3.6.1.66</ecNumber>
    </recommendedName>
    <alternativeName>
        <fullName evidence="10">Non-canonical purine NTP pyrophosphatase</fullName>
    </alternativeName>
    <alternativeName>
        <fullName evidence="10">Non-standard purine NTP pyrophosphatase</fullName>
    </alternativeName>
    <alternativeName>
        <fullName evidence="10">Nucleoside-triphosphate diphosphatase</fullName>
    </alternativeName>
    <alternativeName>
        <fullName evidence="10">Nucleoside-triphosphate pyrophosphatase</fullName>
        <shortName evidence="10">NTPase</shortName>
    </alternativeName>
</protein>
<keyword evidence="5 10" id="KW-0378">Hydrolase</keyword>
<evidence type="ECO:0000256" key="4">
    <source>
        <dbReference type="ARBA" id="ARBA00022741"/>
    </source>
</evidence>
<keyword evidence="4 10" id="KW-0547">Nucleotide-binding</keyword>
<evidence type="ECO:0000256" key="11">
    <source>
        <dbReference type="RuleBase" id="RU003781"/>
    </source>
</evidence>
<sequence length="205" mass="23288">MKILIATTNEGKLRELKNILSDLNVEFLSLKDVKEIVEVEEDKETFLENAIKKAVEYSKFYKLPVIAEDAGLEVDTLNGYPGVYSARFYSIDFGGKFEYENLSKDEKNNLKLLKLMEGKENRKARYKTVVAYYDYQKGIGFWTEGVCEGVIATKPEGTGGFGYDPLFIPEGYNKTMAQLTPEEKNRISHRGKAVAKLKELLKCVL</sequence>
<dbReference type="HAMAP" id="MF_01405">
    <property type="entry name" value="Non_canon_purine_NTPase"/>
    <property type="match status" value="1"/>
</dbReference>
<feature type="binding site" evidence="10">
    <location>
        <position position="69"/>
    </location>
    <ligand>
        <name>Mg(2+)</name>
        <dbReference type="ChEBI" id="CHEBI:18420"/>
    </ligand>
</feature>
<accession>A0A831YAL6</accession>
<comment type="caution">
    <text evidence="12">The sequence shown here is derived from an EMBL/GenBank/DDBJ whole genome shotgun (WGS) entry which is preliminary data.</text>
</comment>
<feature type="binding site" evidence="10">
    <location>
        <position position="184"/>
    </location>
    <ligand>
        <name>substrate</name>
    </ligand>
</feature>
<evidence type="ECO:0000256" key="7">
    <source>
        <dbReference type="ARBA" id="ARBA00023080"/>
    </source>
</evidence>
<comment type="catalytic activity">
    <reaction evidence="10">
        <text>ITP + H2O = IMP + diphosphate + H(+)</text>
        <dbReference type="Rhea" id="RHEA:29399"/>
        <dbReference type="ChEBI" id="CHEBI:15377"/>
        <dbReference type="ChEBI" id="CHEBI:15378"/>
        <dbReference type="ChEBI" id="CHEBI:33019"/>
        <dbReference type="ChEBI" id="CHEBI:58053"/>
        <dbReference type="ChEBI" id="CHEBI:61402"/>
        <dbReference type="EC" id="3.6.1.66"/>
    </reaction>
</comment>
<comment type="function">
    <text evidence="10">Pyrophosphatase that catalyzes the hydrolysis of nucleoside triphosphates to their monophosphate derivatives, with a high preference for the non-canonical purine nucleotides XTP (xanthosine triphosphate), dITP (deoxyinosine triphosphate) and ITP. Seems to function as a house-cleaning enzyme that removes non-canonical purine nucleotides from the nucleotide pool, thus preventing their incorporation into DNA/RNA and avoiding chromosomal lesions.</text>
</comment>
<dbReference type="EMBL" id="DSFC01000088">
    <property type="protein sequence ID" value="HEV09070.1"/>
    <property type="molecule type" value="Genomic_DNA"/>
</dbReference>
<evidence type="ECO:0000256" key="8">
    <source>
        <dbReference type="ARBA" id="ARBA00051875"/>
    </source>
</evidence>
<dbReference type="GO" id="GO:0000166">
    <property type="term" value="F:nucleotide binding"/>
    <property type="evidence" value="ECO:0007669"/>
    <property type="project" value="UniProtKB-KW"/>
</dbReference>
<dbReference type="GO" id="GO:0009117">
    <property type="term" value="P:nucleotide metabolic process"/>
    <property type="evidence" value="ECO:0007669"/>
    <property type="project" value="UniProtKB-KW"/>
</dbReference>
<feature type="active site" description="Proton acceptor" evidence="10">
    <location>
        <position position="69"/>
    </location>
</feature>
<reference evidence="12" key="1">
    <citation type="journal article" date="2020" name="mSystems">
        <title>Genome- and Community-Level Interaction Insights into Carbon Utilization and Element Cycling Functions of Hydrothermarchaeota in Hydrothermal Sediment.</title>
        <authorList>
            <person name="Zhou Z."/>
            <person name="Liu Y."/>
            <person name="Xu W."/>
            <person name="Pan J."/>
            <person name="Luo Z.H."/>
            <person name="Li M."/>
        </authorList>
    </citation>
    <scope>NUCLEOTIDE SEQUENCE [LARGE SCALE GENOMIC DNA]</scope>
    <source>
        <strain evidence="12">SpSt-1257</strain>
    </source>
</reference>
<dbReference type="AlphaFoldDB" id="A0A831YAL6"/>
<dbReference type="GO" id="GO:0005829">
    <property type="term" value="C:cytosol"/>
    <property type="evidence" value="ECO:0007669"/>
    <property type="project" value="TreeGrafter"/>
</dbReference>
<dbReference type="EC" id="3.6.1.66" evidence="10"/>
<dbReference type="Proteomes" id="UP000885621">
    <property type="component" value="Unassembled WGS sequence"/>
</dbReference>
<feature type="binding site" evidence="10">
    <location>
        <begin position="161"/>
        <end position="164"/>
    </location>
    <ligand>
        <name>substrate</name>
    </ligand>
</feature>
<dbReference type="InterPro" id="IPR029001">
    <property type="entry name" value="ITPase-like_fam"/>
</dbReference>
<dbReference type="GO" id="GO:0036220">
    <property type="term" value="F:ITP diphosphatase activity"/>
    <property type="evidence" value="ECO:0007669"/>
    <property type="project" value="UniProtKB-UniRule"/>
</dbReference>